<dbReference type="GO" id="GO:0003676">
    <property type="term" value="F:nucleic acid binding"/>
    <property type="evidence" value="ECO:0007669"/>
    <property type="project" value="InterPro"/>
</dbReference>
<dbReference type="InterPro" id="IPR012337">
    <property type="entry name" value="RNaseH-like_sf"/>
</dbReference>
<name>A0A2J6QCX3_9HELO</name>
<dbReference type="SUPFAM" id="SSF53098">
    <property type="entry name" value="Ribonuclease H-like"/>
    <property type="match status" value="1"/>
</dbReference>
<protein>
    <recommendedName>
        <fullName evidence="2">Gfd2/YDR514C-like C-terminal domain-containing protein</fullName>
    </recommendedName>
</protein>
<gene>
    <name evidence="3" type="ORF">NA56DRAFT_746283</name>
</gene>
<feature type="compositionally biased region" description="Basic and acidic residues" evidence="1">
    <location>
        <begin position="566"/>
        <end position="577"/>
    </location>
</feature>
<feature type="region of interest" description="Disordered" evidence="1">
    <location>
        <begin position="249"/>
        <end position="271"/>
    </location>
</feature>
<dbReference type="Pfam" id="PF21762">
    <property type="entry name" value="DEDDh_C"/>
    <property type="match status" value="1"/>
</dbReference>
<evidence type="ECO:0000313" key="4">
    <source>
        <dbReference type="Proteomes" id="UP000235672"/>
    </source>
</evidence>
<feature type="compositionally biased region" description="Basic and acidic residues" evidence="1">
    <location>
        <begin position="257"/>
        <end position="271"/>
    </location>
</feature>
<feature type="domain" description="Gfd2/YDR514C-like C-terminal" evidence="2">
    <location>
        <begin position="343"/>
        <end position="537"/>
    </location>
</feature>
<sequence length="701" mass="77949">MDKLNRLQALTGDANICGEEFASQPFLFSSAKPQHLYEGTDSDDDEVVVSRSKVVSSNTNKYFNASASQSGRNTLSNTVPTYDLQVGELAADGESFCPFQTVKKYPYAYIVTANRQRVAASFFDQGKLFDQTWDFFYLHRASLDPNQQPILLIPTKQFVHFLATINRCLRTSLTIPTGGANGAFQVTFENDGTPQPRYLGRSTNKEMADNLKDNVPPRYYRPGGAPPSPKQPSEKSLEAFRAKLDLITQSQKGKKAASKEKAKKERIEKQHSWSHGIKRVQRYLGLREVRHGELEAIKAGLEKSGLQWGDYDAAVKAAAAKLPPTTFFQPGQLIQFQQEQSVVFVCVDVEAYERDTKIVTEVGIATLDTQDIAHVVPGEGGTNWRSCIRARHFIIKEHQNYKNSEFVAGCPDKFEFGASEVISIKDAPRIIASCFKHPFSKAEETTFDYDERPKRNVVLVGHDVGSDIRFMQTIGYDVTNLSNLLETADTAFMWRYLKRESNPRQLGMILLELGIIAWHLHNAGNDAVYTLQAMVAIAIKQIEEKQKGKDVREQEKKARISEALREATENAIDREDGWSSEGSDGGVPTKPVPSLASKGMKGDQNNAGKGKYSGGPWRRLEDPKSDELQGQFSGLQVGGQQHQGGGQQHLIGDAFRPAAPVQPSWSSLSGNPGRSYHAPRLPPMKDFKKKPTNRGGRSKDD</sequence>
<dbReference type="GO" id="GO:0005634">
    <property type="term" value="C:nucleus"/>
    <property type="evidence" value="ECO:0007669"/>
    <property type="project" value="TreeGrafter"/>
</dbReference>
<feature type="region of interest" description="Disordered" evidence="1">
    <location>
        <begin position="566"/>
        <end position="701"/>
    </location>
</feature>
<dbReference type="STRING" id="1745343.A0A2J6QCX3"/>
<evidence type="ECO:0000259" key="2">
    <source>
        <dbReference type="Pfam" id="PF21762"/>
    </source>
</evidence>
<dbReference type="OrthoDB" id="5953249at2759"/>
<dbReference type="AlphaFoldDB" id="A0A2J6QCX3"/>
<dbReference type="PANTHER" id="PTHR28083">
    <property type="entry name" value="GOOD FOR FULL DBP5 ACTIVITY PROTEIN 2"/>
    <property type="match status" value="1"/>
</dbReference>
<feature type="region of interest" description="Disordered" evidence="1">
    <location>
        <begin position="204"/>
        <end position="235"/>
    </location>
</feature>
<dbReference type="Gene3D" id="3.30.420.10">
    <property type="entry name" value="Ribonuclease H-like superfamily/Ribonuclease H"/>
    <property type="match status" value="1"/>
</dbReference>
<dbReference type="PANTHER" id="PTHR28083:SF1">
    <property type="entry name" value="GOOD FOR FULL DBP5 ACTIVITY PROTEIN 2"/>
    <property type="match status" value="1"/>
</dbReference>
<dbReference type="InterPro" id="IPR036397">
    <property type="entry name" value="RNaseH_sf"/>
</dbReference>
<organism evidence="3 4">
    <name type="scientific">Hyaloscypha hepaticicola</name>
    <dbReference type="NCBI Taxonomy" id="2082293"/>
    <lineage>
        <taxon>Eukaryota</taxon>
        <taxon>Fungi</taxon>
        <taxon>Dikarya</taxon>
        <taxon>Ascomycota</taxon>
        <taxon>Pezizomycotina</taxon>
        <taxon>Leotiomycetes</taxon>
        <taxon>Helotiales</taxon>
        <taxon>Hyaloscyphaceae</taxon>
        <taxon>Hyaloscypha</taxon>
    </lineage>
</organism>
<dbReference type="InterPro" id="IPR048519">
    <property type="entry name" value="Gfd2/YDR514C-like_C"/>
</dbReference>
<evidence type="ECO:0000313" key="3">
    <source>
        <dbReference type="EMBL" id="PMD24120.1"/>
    </source>
</evidence>
<evidence type="ECO:0000256" key="1">
    <source>
        <dbReference type="SAM" id="MobiDB-lite"/>
    </source>
</evidence>
<reference evidence="3 4" key="1">
    <citation type="submission" date="2016-05" db="EMBL/GenBank/DDBJ databases">
        <title>A degradative enzymes factory behind the ericoid mycorrhizal symbiosis.</title>
        <authorList>
            <consortium name="DOE Joint Genome Institute"/>
            <person name="Martino E."/>
            <person name="Morin E."/>
            <person name="Grelet G."/>
            <person name="Kuo A."/>
            <person name="Kohler A."/>
            <person name="Daghino S."/>
            <person name="Barry K."/>
            <person name="Choi C."/>
            <person name="Cichocki N."/>
            <person name="Clum A."/>
            <person name="Copeland A."/>
            <person name="Hainaut M."/>
            <person name="Haridas S."/>
            <person name="Labutti K."/>
            <person name="Lindquist E."/>
            <person name="Lipzen A."/>
            <person name="Khouja H.-R."/>
            <person name="Murat C."/>
            <person name="Ohm R."/>
            <person name="Olson A."/>
            <person name="Spatafora J."/>
            <person name="Veneault-Fourrey C."/>
            <person name="Henrissat B."/>
            <person name="Grigoriev I."/>
            <person name="Martin F."/>
            <person name="Perotto S."/>
        </authorList>
    </citation>
    <scope>NUCLEOTIDE SEQUENCE [LARGE SCALE GENOMIC DNA]</scope>
    <source>
        <strain evidence="3 4">UAMH 7357</strain>
    </source>
</reference>
<dbReference type="Proteomes" id="UP000235672">
    <property type="component" value="Unassembled WGS sequence"/>
</dbReference>
<accession>A0A2J6QCX3</accession>
<feature type="compositionally biased region" description="Polar residues" evidence="1">
    <location>
        <begin position="663"/>
        <end position="672"/>
    </location>
</feature>
<proteinExistence type="predicted"/>
<feature type="compositionally biased region" description="Basic and acidic residues" evidence="1">
    <location>
        <begin position="618"/>
        <end position="627"/>
    </location>
</feature>
<keyword evidence="4" id="KW-1185">Reference proteome</keyword>
<dbReference type="EMBL" id="KZ613473">
    <property type="protein sequence ID" value="PMD24120.1"/>
    <property type="molecule type" value="Genomic_DNA"/>
</dbReference>
<dbReference type="InterPro" id="IPR040151">
    <property type="entry name" value="Gfd2/YDR514C-like"/>
</dbReference>